<reference evidence="1" key="1">
    <citation type="journal article" date="2015" name="Nature">
        <title>Complex archaea that bridge the gap between prokaryotes and eukaryotes.</title>
        <authorList>
            <person name="Spang A."/>
            <person name="Saw J.H."/>
            <person name="Jorgensen S.L."/>
            <person name="Zaremba-Niedzwiedzka K."/>
            <person name="Martijn J."/>
            <person name="Lind A.E."/>
            <person name="van Eijk R."/>
            <person name="Schleper C."/>
            <person name="Guy L."/>
            <person name="Ettema T.J."/>
        </authorList>
    </citation>
    <scope>NUCLEOTIDE SEQUENCE</scope>
</reference>
<organism evidence="1">
    <name type="scientific">marine sediment metagenome</name>
    <dbReference type="NCBI Taxonomy" id="412755"/>
    <lineage>
        <taxon>unclassified sequences</taxon>
        <taxon>metagenomes</taxon>
        <taxon>ecological metagenomes</taxon>
    </lineage>
</organism>
<accession>A0A0F9L6Z0</accession>
<comment type="caution">
    <text evidence="1">The sequence shown here is derived from an EMBL/GenBank/DDBJ whole genome shotgun (WGS) entry which is preliminary data.</text>
</comment>
<dbReference type="AlphaFoldDB" id="A0A0F9L6Z0"/>
<dbReference type="EMBL" id="LAZR01007759">
    <property type="protein sequence ID" value="KKM83136.1"/>
    <property type="molecule type" value="Genomic_DNA"/>
</dbReference>
<sequence>MTREELNKEIREHQDYAMQLAQILAAVDDEPEGQRDELLEDIWFFLLIGVSSVYMYLRNKHSRWPRLLAGVFGEGTKKVADDGIDVYFKDAPLPLTVRGYLSPNCHIETVEYEEEEPIMTEPEETGETRMVTKTRTRVICD</sequence>
<protein>
    <submittedName>
        <fullName evidence="1">Uncharacterized protein</fullName>
    </submittedName>
</protein>
<gene>
    <name evidence="1" type="ORF">LCGC14_1312490</name>
</gene>
<name>A0A0F9L6Z0_9ZZZZ</name>
<proteinExistence type="predicted"/>
<evidence type="ECO:0000313" key="1">
    <source>
        <dbReference type="EMBL" id="KKM83136.1"/>
    </source>
</evidence>